<feature type="transmembrane region" description="Helical" evidence="3">
    <location>
        <begin position="399"/>
        <end position="417"/>
    </location>
</feature>
<evidence type="ECO:0000256" key="3">
    <source>
        <dbReference type="SAM" id="Phobius"/>
    </source>
</evidence>
<dbReference type="GO" id="GO:0016020">
    <property type="term" value="C:membrane"/>
    <property type="evidence" value="ECO:0007669"/>
    <property type="project" value="InterPro"/>
</dbReference>
<keyword evidence="3" id="KW-0812">Transmembrane</keyword>
<dbReference type="PIRSF" id="PIRSF005690">
    <property type="entry name" value="GerBA"/>
    <property type="match status" value="1"/>
</dbReference>
<reference evidence="4 5" key="1">
    <citation type="submission" date="2020-07" db="EMBL/GenBank/DDBJ databases">
        <title>A new beta-1,3-glucan-decomposing anaerobic bacterium isolated from anoxic soil subjected to biological soil disinfestation.</title>
        <authorList>
            <person name="Ueki A."/>
            <person name="Tonouchi A."/>
        </authorList>
    </citation>
    <scope>NUCLEOTIDE SEQUENCE [LARGE SCALE GENOMIC DNA]</scope>
    <source>
        <strain evidence="4 5">TW1</strain>
    </source>
</reference>
<dbReference type="Pfam" id="PF03323">
    <property type="entry name" value="GerA"/>
    <property type="match status" value="1"/>
</dbReference>
<dbReference type="InterPro" id="IPR050768">
    <property type="entry name" value="UPF0353/GerABKA_families"/>
</dbReference>
<accession>A0A6V8SR80</accession>
<comment type="similarity">
    <text evidence="1">Belongs to the GerABKA family.</text>
</comment>
<dbReference type="RefSeq" id="WP_244638178.1">
    <property type="nucleotide sequence ID" value="NZ_BLZR01000001.1"/>
</dbReference>
<proteinExistence type="inferred from homology"/>
<gene>
    <name evidence="4" type="ORF">bsdtw1_03510</name>
</gene>
<dbReference type="Proteomes" id="UP000580568">
    <property type="component" value="Unassembled WGS sequence"/>
</dbReference>
<keyword evidence="3" id="KW-1133">Transmembrane helix</keyword>
<evidence type="ECO:0000256" key="2">
    <source>
        <dbReference type="ARBA" id="ARBA00023136"/>
    </source>
</evidence>
<keyword evidence="5" id="KW-1185">Reference proteome</keyword>
<dbReference type="EMBL" id="BLZR01000001">
    <property type="protein sequence ID" value="GFP77383.1"/>
    <property type="molecule type" value="Genomic_DNA"/>
</dbReference>
<sequence>MNINDGQKNQNQTKADYNKKLSTSLDSNITLFREIFAKDDTFRIRNIQNQYQNSIRCSTIFIDGMVSNDYISEHIITPILKADLSKDNPDNIFYKLMNQILPSSDVKESTDIYEIINCIIGGDTVLLVDHSSSVLIIDSKDFEFRSVTEPTSEKALRGSKEGFTESLLINLSLIRRRAKSTNLKFQFRRIGTETNTNICLCYIEGKVQDKILNELINRLDQIDIDSVLDSQYIQEIIQDNPLSPFETVGSTERPDVVVGKILEGRIAILVDGTPFALTVPFLFIEYFQAGEDYYNNYFFMSFNRVIRIIGFIFTVSVPSLYISIVTYNQEMIPTNLLLSIYAARENVPLPTILEAILMIFSFEVLREAGTRLPSDLGEAISIVGALVLGQAAVDARLVSAPMVIIVAITGIVGLLNIKIISATILLRFIFLVLSAFLGIYGYLFGVIGFIVYLMSLRSFGVNYMNTVGSFNSESISDSPIRAPWWYLSLHNYKISVKGRIKGKSR</sequence>
<evidence type="ECO:0000256" key="1">
    <source>
        <dbReference type="ARBA" id="ARBA00005278"/>
    </source>
</evidence>
<evidence type="ECO:0000313" key="5">
    <source>
        <dbReference type="Proteomes" id="UP000580568"/>
    </source>
</evidence>
<dbReference type="PANTHER" id="PTHR22550">
    <property type="entry name" value="SPORE GERMINATION PROTEIN"/>
    <property type="match status" value="1"/>
</dbReference>
<evidence type="ECO:0000313" key="4">
    <source>
        <dbReference type="EMBL" id="GFP77383.1"/>
    </source>
</evidence>
<feature type="transmembrane region" description="Helical" evidence="3">
    <location>
        <begin position="429"/>
        <end position="454"/>
    </location>
</feature>
<organism evidence="4 5">
    <name type="scientific">Clostridium fungisolvens</name>
    <dbReference type="NCBI Taxonomy" id="1604897"/>
    <lineage>
        <taxon>Bacteria</taxon>
        <taxon>Bacillati</taxon>
        <taxon>Bacillota</taxon>
        <taxon>Clostridia</taxon>
        <taxon>Eubacteriales</taxon>
        <taxon>Clostridiaceae</taxon>
        <taxon>Clostridium</taxon>
    </lineage>
</organism>
<dbReference type="PANTHER" id="PTHR22550:SF5">
    <property type="entry name" value="LEUCINE ZIPPER PROTEIN 4"/>
    <property type="match status" value="1"/>
</dbReference>
<feature type="transmembrane region" description="Helical" evidence="3">
    <location>
        <begin position="305"/>
        <end position="327"/>
    </location>
</feature>
<keyword evidence="2 3" id="KW-0472">Membrane</keyword>
<dbReference type="AlphaFoldDB" id="A0A6V8SR80"/>
<dbReference type="GO" id="GO:0009847">
    <property type="term" value="P:spore germination"/>
    <property type="evidence" value="ECO:0007669"/>
    <property type="project" value="InterPro"/>
</dbReference>
<dbReference type="InterPro" id="IPR004995">
    <property type="entry name" value="Spore_Ger"/>
</dbReference>
<name>A0A6V8SR80_9CLOT</name>
<comment type="caution">
    <text evidence="4">The sequence shown here is derived from an EMBL/GenBank/DDBJ whole genome shotgun (WGS) entry which is preliminary data.</text>
</comment>
<protein>
    <submittedName>
        <fullName evidence="4">Spore germination protein B1</fullName>
    </submittedName>
</protein>